<accession>A0A835C7E7</accession>
<dbReference type="AlphaFoldDB" id="A0A835C7E7"/>
<dbReference type="Proteomes" id="UP000634136">
    <property type="component" value="Unassembled WGS sequence"/>
</dbReference>
<protein>
    <submittedName>
        <fullName evidence="2">Uncharacterized protein</fullName>
    </submittedName>
</protein>
<proteinExistence type="predicted"/>
<keyword evidence="3" id="KW-1185">Reference proteome</keyword>
<feature type="region of interest" description="Disordered" evidence="1">
    <location>
        <begin position="1"/>
        <end position="22"/>
    </location>
</feature>
<comment type="caution">
    <text evidence="2">The sequence shown here is derived from an EMBL/GenBank/DDBJ whole genome shotgun (WGS) entry which is preliminary data.</text>
</comment>
<reference evidence="2" key="1">
    <citation type="submission" date="2020-09" db="EMBL/GenBank/DDBJ databases">
        <title>Genome-Enabled Discovery of Anthraquinone Biosynthesis in Senna tora.</title>
        <authorList>
            <person name="Kang S.-H."/>
            <person name="Pandey R.P."/>
            <person name="Lee C.-M."/>
            <person name="Sim J.-S."/>
            <person name="Jeong J.-T."/>
            <person name="Choi B.-S."/>
            <person name="Jung M."/>
            <person name="Ginzburg D."/>
            <person name="Zhao K."/>
            <person name="Won S.Y."/>
            <person name="Oh T.-J."/>
            <person name="Yu Y."/>
            <person name="Kim N.-H."/>
            <person name="Lee O.R."/>
            <person name="Lee T.-H."/>
            <person name="Bashyal P."/>
            <person name="Kim T.-S."/>
            <person name="Lee W.-H."/>
            <person name="Kawkins C."/>
            <person name="Kim C.-K."/>
            <person name="Kim J.S."/>
            <person name="Ahn B.O."/>
            <person name="Rhee S.Y."/>
            <person name="Sohng J.K."/>
        </authorList>
    </citation>
    <scope>NUCLEOTIDE SEQUENCE</scope>
    <source>
        <tissue evidence="2">Leaf</tissue>
    </source>
</reference>
<evidence type="ECO:0000313" key="2">
    <source>
        <dbReference type="EMBL" id="KAF7834179.1"/>
    </source>
</evidence>
<evidence type="ECO:0000313" key="3">
    <source>
        <dbReference type="Proteomes" id="UP000634136"/>
    </source>
</evidence>
<sequence length="22" mass="2408">MAVAGVIEVKRRNKDGKTHSNP</sequence>
<organism evidence="2 3">
    <name type="scientific">Senna tora</name>
    <dbReference type="NCBI Taxonomy" id="362788"/>
    <lineage>
        <taxon>Eukaryota</taxon>
        <taxon>Viridiplantae</taxon>
        <taxon>Streptophyta</taxon>
        <taxon>Embryophyta</taxon>
        <taxon>Tracheophyta</taxon>
        <taxon>Spermatophyta</taxon>
        <taxon>Magnoliopsida</taxon>
        <taxon>eudicotyledons</taxon>
        <taxon>Gunneridae</taxon>
        <taxon>Pentapetalae</taxon>
        <taxon>rosids</taxon>
        <taxon>fabids</taxon>
        <taxon>Fabales</taxon>
        <taxon>Fabaceae</taxon>
        <taxon>Caesalpinioideae</taxon>
        <taxon>Cassia clade</taxon>
        <taxon>Senna</taxon>
    </lineage>
</organism>
<evidence type="ECO:0000256" key="1">
    <source>
        <dbReference type="SAM" id="MobiDB-lite"/>
    </source>
</evidence>
<dbReference type="EMBL" id="JAAIUW010000004">
    <property type="protein sequence ID" value="KAF7834179.1"/>
    <property type="molecule type" value="Genomic_DNA"/>
</dbReference>
<gene>
    <name evidence="2" type="ORF">G2W53_009038</name>
</gene>
<name>A0A835C7E7_9FABA</name>